<reference evidence="4" key="1">
    <citation type="journal article" date="2019" name="Int. J. Syst. Evol. Microbiol.">
        <title>The Global Catalogue of Microorganisms (GCM) 10K type strain sequencing project: providing services to taxonomists for standard genome sequencing and annotation.</title>
        <authorList>
            <consortium name="The Broad Institute Genomics Platform"/>
            <consortium name="The Broad Institute Genome Sequencing Center for Infectious Disease"/>
            <person name="Wu L."/>
            <person name="Ma J."/>
        </authorList>
    </citation>
    <scope>NUCLEOTIDE SEQUENCE [LARGE SCALE GENOMIC DNA]</scope>
    <source>
        <strain evidence="4">JCM 17983</strain>
    </source>
</reference>
<evidence type="ECO:0000256" key="1">
    <source>
        <dbReference type="SAM" id="MobiDB-lite"/>
    </source>
</evidence>
<dbReference type="EMBL" id="BAABHQ010000014">
    <property type="protein sequence ID" value="GAA4886728.1"/>
    <property type="molecule type" value="Genomic_DNA"/>
</dbReference>
<feature type="compositionally biased region" description="Pro residues" evidence="1">
    <location>
        <begin position="13"/>
        <end position="22"/>
    </location>
</feature>
<feature type="domain" description="THIF-type NAD/FAD binding fold" evidence="2">
    <location>
        <begin position="112"/>
        <end position="323"/>
    </location>
</feature>
<keyword evidence="4" id="KW-1185">Reference proteome</keyword>
<gene>
    <name evidence="3" type="ORF">GCM10023203_44300</name>
</gene>
<dbReference type="RefSeq" id="WP_345381699.1">
    <property type="nucleotide sequence ID" value="NZ_BAABHQ010000014.1"/>
</dbReference>
<evidence type="ECO:0000259" key="2">
    <source>
        <dbReference type="Pfam" id="PF00899"/>
    </source>
</evidence>
<dbReference type="Proteomes" id="UP001500457">
    <property type="component" value="Unassembled WGS sequence"/>
</dbReference>
<organism evidence="3 4">
    <name type="scientific">Actinomycetospora straminea</name>
    <dbReference type="NCBI Taxonomy" id="663607"/>
    <lineage>
        <taxon>Bacteria</taxon>
        <taxon>Bacillati</taxon>
        <taxon>Actinomycetota</taxon>
        <taxon>Actinomycetes</taxon>
        <taxon>Pseudonocardiales</taxon>
        <taxon>Pseudonocardiaceae</taxon>
        <taxon>Actinomycetospora</taxon>
    </lineage>
</organism>
<dbReference type="Gene3D" id="3.40.50.720">
    <property type="entry name" value="NAD(P)-binding Rossmann-like Domain"/>
    <property type="match status" value="1"/>
</dbReference>
<evidence type="ECO:0000313" key="3">
    <source>
        <dbReference type="EMBL" id="GAA4886728.1"/>
    </source>
</evidence>
<dbReference type="InterPro" id="IPR000594">
    <property type="entry name" value="ThiF_NAD_FAD-bd"/>
</dbReference>
<accession>A0ABP9EW69</accession>
<dbReference type="InterPro" id="IPR035985">
    <property type="entry name" value="Ubiquitin-activating_enz"/>
</dbReference>
<name>A0ABP9EW69_9PSEU</name>
<feature type="region of interest" description="Disordered" evidence="1">
    <location>
        <begin position="1"/>
        <end position="29"/>
    </location>
</feature>
<proteinExistence type="predicted"/>
<dbReference type="SUPFAM" id="SSF69572">
    <property type="entry name" value="Activating enzymes of the ubiquitin-like proteins"/>
    <property type="match status" value="1"/>
</dbReference>
<dbReference type="Pfam" id="PF00899">
    <property type="entry name" value="ThiF"/>
    <property type="match status" value="1"/>
</dbReference>
<protein>
    <recommendedName>
        <fullName evidence="2">THIF-type NAD/FAD binding fold domain-containing protein</fullName>
    </recommendedName>
</protein>
<evidence type="ECO:0000313" key="4">
    <source>
        <dbReference type="Proteomes" id="UP001500457"/>
    </source>
</evidence>
<comment type="caution">
    <text evidence="3">The sequence shown here is derived from an EMBL/GenBank/DDBJ whole genome shotgun (WGS) entry which is preliminary data.</text>
</comment>
<sequence>MLPAPVTSLVPSRTPPLVPPLPDRPRLRRPALHRSPDVVQFGAGGSDVLVVDGLTPPLARMVAALDGTRPVARVLAEAVAAGSSPAAARALLDRLHAAGLLAAPPAAPAEDAVVVRGAGRVAVAVAALLAAAGVGRVLVEAEGVVTRDDLGTGLLAGDVGRPAQEAAQDAVARASLAPPPPGAPAARRWLTAQADLVVLADAVRPDALAAHRLVLDGRAHLPVAVQDGTATVGPLVLPGATPCLRCDDLARTDGDPAWPRLAAELAAHRAVVPVALAATAAALAVTEILAVLDGGPAVTRGVVLALGPDGARDARPVRRHPGCGCDALPARRRDRSGRDVTSGATVLVREPAGPLTAGAA</sequence>